<evidence type="ECO:0000313" key="1">
    <source>
        <dbReference type="EMBL" id="KAI4817103.1"/>
    </source>
</evidence>
<evidence type="ECO:0000313" key="2">
    <source>
        <dbReference type="Proteomes" id="UP001057452"/>
    </source>
</evidence>
<comment type="caution">
    <text evidence="1">The sequence shown here is derived from an EMBL/GenBank/DDBJ whole genome shotgun (WGS) entry which is preliminary data.</text>
</comment>
<organism evidence="1 2">
    <name type="scientific">Chaenocephalus aceratus</name>
    <name type="common">Blackfin icefish</name>
    <name type="synonym">Chaenichthys aceratus</name>
    <dbReference type="NCBI Taxonomy" id="36190"/>
    <lineage>
        <taxon>Eukaryota</taxon>
        <taxon>Metazoa</taxon>
        <taxon>Chordata</taxon>
        <taxon>Craniata</taxon>
        <taxon>Vertebrata</taxon>
        <taxon>Euteleostomi</taxon>
        <taxon>Actinopterygii</taxon>
        <taxon>Neopterygii</taxon>
        <taxon>Teleostei</taxon>
        <taxon>Neoteleostei</taxon>
        <taxon>Acanthomorphata</taxon>
        <taxon>Eupercaria</taxon>
        <taxon>Perciformes</taxon>
        <taxon>Notothenioidei</taxon>
        <taxon>Channichthyidae</taxon>
        <taxon>Chaenocephalus</taxon>
    </lineage>
</organism>
<reference evidence="1" key="1">
    <citation type="submission" date="2022-05" db="EMBL/GenBank/DDBJ databases">
        <title>Chromosome-level genome of Chaenocephalus aceratus.</title>
        <authorList>
            <person name="Park H."/>
        </authorList>
    </citation>
    <scope>NUCLEOTIDE SEQUENCE</scope>
    <source>
        <strain evidence="1">KU_202001</strain>
    </source>
</reference>
<dbReference type="Proteomes" id="UP001057452">
    <property type="component" value="Chromosome 12"/>
</dbReference>
<gene>
    <name evidence="1" type="ORF">KUCAC02_009385</name>
</gene>
<feature type="non-terminal residue" evidence="1">
    <location>
        <position position="1"/>
    </location>
</feature>
<sequence>SQSTETLHFSLSLLLSPSPPSLTVSHHFAHYHTFYTNRSQSQESAVMDGPVLTDGAVNGVHRGDGDASLLGPSTFLINLFGRTSLFLWR</sequence>
<proteinExistence type="predicted"/>
<keyword evidence="2" id="KW-1185">Reference proteome</keyword>
<dbReference type="EMBL" id="CM043796">
    <property type="protein sequence ID" value="KAI4817103.1"/>
    <property type="molecule type" value="Genomic_DNA"/>
</dbReference>
<accession>A0ACB9WUA0</accession>
<protein>
    <submittedName>
        <fullName evidence="1">Uncharacterized protein</fullName>
    </submittedName>
</protein>
<name>A0ACB9WUA0_CHAAC</name>